<proteinExistence type="predicted"/>
<gene>
    <name evidence="1" type="ORF">ACPOL_3761</name>
</gene>
<name>A0A2Z5G1Z2_9BACT</name>
<accession>A0A2Z5G1Z2</accession>
<dbReference type="Proteomes" id="UP000253606">
    <property type="component" value="Chromosome"/>
</dbReference>
<reference evidence="1 2" key="1">
    <citation type="journal article" date="2018" name="Front. Microbiol.">
        <title>Hydrolytic Capabilities as a Key to Environmental Success: Chitinolytic and Cellulolytic Acidobacteria From Acidic Sub-arctic Soils and Boreal Peatlands.</title>
        <authorList>
            <person name="Belova S.E."/>
            <person name="Ravin N.V."/>
            <person name="Pankratov T.A."/>
            <person name="Rakitin A.L."/>
            <person name="Ivanova A.A."/>
            <person name="Beletsky A.V."/>
            <person name="Mardanov A.V."/>
            <person name="Sinninghe Damste J.S."/>
            <person name="Dedysh S.N."/>
        </authorList>
    </citation>
    <scope>NUCLEOTIDE SEQUENCE [LARGE SCALE GENOMIC DNA]</scope>
    <source>
        <strain evidence="1 2">SBC82</strain>
    </source>
</reference>
<sequence length="41" mass="4807">MEAPETFHLQGEIGREHHGARTSWGAYFFDLIWDAVCCRIR</sequence>
<organism evidence="1 2">
    <name type="scientific">Acidisarcina polymorpha</name>
    <dbReference type="NCBI Taxonomy" id="2211140"/>
    <lineage>
        <taxon>Bacteria</taxon>
        <taxon>Pseudomonadati</taxon>
        <taxon>Acidobacteriota</taxon>
        <taxon>Terriglobia</taxon>
        <taxon>Terriglobales</taxon>
        <taxon>Acidobacteriaceae</taxon>
        <taxon>Acidisarcina</taxon>
    </lineage>
</organism>
<evidence type="ECO:0000313" key="1">
    <source>
        <dbReference type="EMBL" id="AXC13040.1"/>
    </source>
</evidence>
<evidence type="ECO:0000313" key="2">
    <source>
        <dbReference type="Proteomes" id="UP000253606"/>
    </source>
</evidence>
<dbReference type="EMBL" id="CP030840">
    <property type="protein sequence ID" value="AXC13040.1"/>
    <property type="molecule type" value="Genomic_DNA"/>
</dbReference>
<protein>
    <submittedName>
        <fullName evidence="1">Uncharacterized protein</fullName>
    </submittedName>
</protein>
<dbReference type="AlphaFoldDB" id="A0A2Z5G1Z2"/>
<dbReference type="KEGG" id="abas:ACPOL_3761"/>
<keyword evidence="2" id="KW-1185">Reference proteome</keyword>